<evidence type="ECO:0000313" key="2">
    <source>
        <dbReference type="EMBL" id="ONG54030.1"/>
    </source>
</evidence>
<keyword evidence="1" id="KW-0472">Membrane</keyword>
<reference evidence="2 3" key="1">
    <citation type="submission" date="2016-10" db="EMBL/GenBank/DDBJ databases">
        <title>Draft Genome sequence of Roseomonas sp. strain M3.</title>
        <authorList>
            <person name="Subhash Y."/>
            <person name="Lee S."/>
        </authorList>
    </citation>
    <scope>NUCLEOTIDE SEQUENCE [LARGE SCALE GENOMIC DNA]</scope>
    <source>
        <strain evidence="2 3">M3</strain>
    </source>
</reference>
<sequence length="161" mass="17325">MKQLLIVSRLIMVIPFVVTLACSFVLIFYQGAVVTLSIVRLLRQPDLSPKAAKVFAVHVVESVDIFLIAIAAYIISIGLYSLFIDDKLVLPSWLRLRSLEELKENLVSVVIAVLAVLFLGEAVAWEGGAGITAFGAACALVIAALVMFLSKGRSPPPSDQA</sequence>
<comment type="caution">
    <text evidence="2">The sequence shown here is derived from an EMBL/GenBank/DDBJ whole genome shotgun (WGS) entry which is preliminary data.</text>
</comment>
<dbReference type="OrthoDB" id="511404at2"/>
<dbReference type="Proteomes" id="UP000188879">
    <property type="component" value="Unassembled WGS sequence"/>
</dbReference>
<dbReference type="EMBL" id="MLCO01000090">
    <property type="protein sequence ID" value="ONG54030.1"/>
    <property type="molecule type" value="Genomic_DNA"/>
</dbReference>
<evidence type="ECO:0008006" key="4">
    <source>
        <dbReference type="Google" id="ProtNLM"/>
    </source>
</evidence>
<feature type="transmembrane region" description="Helical" evidence="1">
    <location>
        <begin position="12"/>
        <end position="39"/>
    </location>
</feature>
<dbReference type="Pfam" id="PF03350">
    <property type="entry name" value="UPF0114"/>
    <property type="match status" value="1"/>
</dbReference>
<feature type="transmembrane region" description="Helical" evidence="1">
    <location>
        <begin position="131"/>
        <end position="149"/>
    </location>
</feature>
<keyword evidence="1" id="KW-1133">Transmembrane helix</keyword>
<keyword evidence="3" id="KW-1185">Reference proteome</keyword>
<feature type="transmembrane region" description="Helical" evidence="1">
    <location>
        <begin position="105"/>
        <end position="125"/>
    </location>
</feature>
<accession>A0A1V2H588</accession>
<proteinExistence type="predicted"/>
<dbReference type="AlphaFoldDB" id="A0A1V2H588"/>
<name>A0A1V2H588_9PROT</name>
<feature type="transmembrane region" description="Helical" evidence="1">
    <location>
        <begin position="65"/>
        <end position="84"/>
    </location>
</feature>
<dbReference type="PANTHER" id="PTHR31721:SF4">
    <property type="entry name" value="OS06G0710300 PROTEIN"/>
    <property type="match status" value="1"/>
</dbReference>
<dbReference type="RefSeq" id="WP_076957438.1">
    <property type="nucleotide sequence ID" value="NZ_MLCO01000090.1"/>
</dbReference>
<dbReference type="PIRSF" id="PIRSF026509">
    <property type="entry name" value="UCP026509"/>
    <property type="match status" value="1"/>
</dbReference>
<evidence type="ECO:0000313" key="3">
    <source>
        <dbReference type="Proteomes" id="UP000188879"/>
    </source>
</evidence>
<evidence type="ECO:0000256" key="1">
    <source>
        <dbReference type="SAM" id="Phobius"/>
    </source>
</evidence>
<dbReference type="PROSITE" id="PS51257">
    <property type="entry name" value="PROKAR_LIPOPROTEIN"/>
    <property type="match status" value="1"/>
</dbReference>
<gene>
    <name evidence="2" type="ORF">BKE38_11180</name>
</gene>
<dbReference type="PANTHER" id="PTHR31721">
    <property type="entry name" value="OS06G0710300 PROTEIN"/>
    <property type="match status" value="1"/>
</dbReference>
<keyword evidence="1" id="KW-0812">Transmembrane</keyword>
<dbReference type="InterPro" id="IPR005134">
    <property type="entry name" value="UPF0114"/>
</dbReference>
<organism evidence="2 3">
    <name type="scientific">Teichococcus deserti</name>
    <dbReference type="NCBI Taxonomy" id="1817963"/>
    <lineage>
        <taxon>Bacteria</taxon>
        <taxon>Pseudomonadati</taxon>
        <taxon>Pseudomonadota</taxon>
        <taxon>Alphaproteobacteria</taxon>
        <taxon>Acetobacterales</taxon>
        <taxon>Roseomonadaceae</taxon>
        <taxon>Roseomonas</taxon>
    </lineage>
</organism>
<protein>
    <recommendedName>
        <fullName evidence="4">YqhA family protein</fullName>
    </recommendedName>
</protein>